<keyword evidence="4" id="KW-1185">Reference proteome</keyword>
<dbReference type="AlphaFoldDB" id="A0A8J3IDY0"/>
<evidence type="ECO:0000256" key="1">
    <source>
        <dbReference type="SAM" id="MobiDB-lite"/>
    </source>
</evidence>
<evidence type="ECO:0000256" key="2">
    <source>
        <dbReference type="SAM" id="Phobius"/>
    </source>
</evidence>
<feature type="compositionally biased region" description="Basic residues" evidence="1">
    <location>
        <begin position="30"/>
        <end position="39"/>
    </location>
</feature>
<evidence type="ECO:0008006" key="5">
    <source>
        <dbReference type="Google" id="ProtNLM"/>
    </source>
</evidence>
<evidence type="ECO:0000313" key="4">
    <source>
        <dbReference type="Proteomes" id="UP000597444"/>
    </source>
</evidence>
<feature type="compositionally biased region" description="Basic and acidic residues" evidence="1">
    <location>
        <begin position="12"/>
        <end position="29"/>
    </location>
</feature>
<keyword evidence="2" id="KW-0812">Transmembrane</keyword>
<feature type="region of interest" description="Disordered" evidence="1">
    <location>
        <begin position="1"/>
        <end position="39"/>
    </location>
</feature>
<sequence length="331" mass="35420">MAKSKQPASAAQRREQMRQQRQQRIDTGKNKKRSRKRASRNNPWPLLITILVLVAVIIGIFFVIDRQQRASSPGGSDSGAASTFKTITSLDPTLLANVGTGNASNLMHALPANATVPNGPNGKPMVLYEGADYCPYCAAQRWSIIIALSRFGTFSQLEPLTSSEGNYITYTFHKSTYTSQYIDFVALETTDNQGNKLDTPTAEQARLITTYNAPPYTSSAGSIPFLLFGNKQTSTGAFFSPQVLTGLSYADVANQLKDPNSDVAKGMLGGANYMTAAICQLTNNQPANVCTSGPIPSIQQSLPKVSSGSGGGALAALDMPYAATGTRRYIA</sequence>
<reference evidence="3" key="1">
    <citation type="submission" date="2020-10" db="EMBL/GenBank/DDBJ databases">
        <title>Taxonomic study of unclassified bacteria belonging to the class Ktedonobacteria.</title>
        <authorList>
            <person name="Yabe S."/>
            <person name="Wang C.M."/>
            <person name="Zheng Y."/>
            <person name="Sakai Y."/>
            <person name="Cavaletti L."/>
            <person name="Monciardini P."/>
            <person name="Donadio S."/>
        </authorList>
    </citation>
    <scope>NUCLEOTIDE SEQUENCE</scope>
    <source>
        <strain evidence="3">ID150040</strain>
    </source>
</reference>
<protein>
    <recommendedName>
        <fullName evidence="5">DUF929 domain-containing protein</fullName>
    </recommendedName>
</protein>
<name>A0A8J3IDY0_9CHLR</name>
<comment type="caution">
    <text evidence="3">The sequence shown here is derived from an EMBL/GenBank/DDBJ whole genome shotgun (WGS) entry which is preliminary data.</text>
</comment>
<keyword evidence="2" id="KW-1133">Transmembrane helix</keyword>
<organism evidence="3 4">
    <name type="scientific">Reticulibacter mediterranei</name>
    <dbReference type="NCBI Taxonomy" id="2778369"/>
    <lineage>
        <taxon>Bacteria</taxon>
        <taxon>Bacillati</taxon>
        <taxon>Chloroflexota</taxon>
        <taxon>Ktedonobacteria</taxon>
        <taxon>Ktedonobacterales</taxon>
        <taxon>Reticulibacteraceae</taxon>
        <taxon>Reticulibacter</taxon>
    </lineage>
</organism>
<keyword evidence="2" id="KW-0472">Membrane</keyword>
<dbReference type="RefSeq" id="WP_220202648.1">
    <property type="nucleotide sequence ID" value="NZ_BNJK01000001.1"/>
</dbReference>
<dbReference type="EMBL" id="BNJK01000001">
    <property type="protein sequence ID" value="GHO91773.1"/>
    <property type="molecule type" value="Genomic_DNA"/>
</dbReference>
<evidence type="ECO:0000313" key="3">
    <source>
        <dbReference type="EMBL" id="GHO91773.1"/>
    </source>
</evidence>
<dbReference type="InterPro" id="IPR009272">
    <property type="entry name" value="DUF929"/>
</dbReference>
<gene>
    <name evidence="3" type="ORF">KSF_018210</name>
</gene>
<accession>A0A8J3IDY0</accession>
<proteinExistence type="predicted"/>
<dbReference type="Proteomes" id="UP000597444">
    <property type="component" value="Unassembled WGS sequence"/>
</dbReference>
<dbReference type="Pfam" id="PF06053">
    <property type="entry name" value="DUF929"/>
    <property type="match status" value="1"/>
</dbReference>
<feature type="transmembrane region" description="Helical" evidence="2">
    <location>
        <begin position="44"/>
        <end position="64"/>
    </location>
</feature>